<dbReference type="RefSeq" id="WP_160589433.1">
    <property type="nucleotide sequence ID" value="NZ_BAAAFP010000002.1"/>
</dbReference>
<dbReference type="OrthoDB" id="7502135at2"/>
<comment type="caution">
    <text evidence="2">The sequence shown here is derived from an EMBL/GenBank/DDBJ whole genome shotgun (WGS) entry which is preliminary data.</text>
</comment>
<evidence type="ECO:0000313" key="2">
    <source>
        <dbReference type="EMBL" id="MXO87499.1"/>
    </source>
</evidence>
<feature type="transmembrane region" description="Helical" evidence="1">
    <location>
        <begin position="129"/>
        <end position="150"/>
    </location>
</feature>
<evidence type="ECO:0000256" key="1">
    <source>
        <dbReference type="SAM" id="Phobius"/>
    </source>
</evidence>
<feature type="transmembrane region" description="Helical" evidence="1">
    <location>
        <begin position="101"/>
        <end position="122"/>
    </location>
</feature>
<proteinExistence type="predicted"/>
<protein>
    <recommendedName>
        <fullName evidence="4">GDT1 family protein</fullName>
    </recommendedName>
</protein>
<keyword evidence="1" id="KW-0472">Membrane</keyword>
<dbReference type="Proteomes" id="UP000435243">
    <property type="component" value="Unassembled WGS sequence"/>
</dbReference>
<feature type="transmembrane region" description="Helical" evidence="1">
    <location>
        <begin position="35"/>
        <end position="57"/>
    </location>
</feature>
<organism evidence="2 3">
    <name type="scientific">Alteraurantiacibacter aestuarii</name>
    <dbReference type="NCBI Taxonomy" id="650004"/>
    <lineage>
        <taxon>Bacteria</taxon>
        <taxon>Pseudomonadati</taxon>
        <taxon>Pseudomonadota</taxon>
        <taxon>Alphaproteobacteria</taxon>
        <taxon>Sphingomonadales</taxon>
        <taxon>Erythrobacteraceae</taxon>
        <taxon>Alteraurantiacibacter</taxon>
    </lineage>
</organism>
<name>A0A844ZPC9_9SPHN</name>
<reference evidence="2 3" key="1">
    <citation type="submission" date="2019-12" db="EMBL/GenBank/DDBJ databases">
        <title>Genomic-based taxomic classification of the family Erythrobacteraceae.</title>
        <authorList>
            <person name="Xu L."/>
        </authorList>
    </citation>
    <scope>NUCLEOTIDE SEQUENCE [LARGE SCALE GENOMIC DNA]</scope>
    <source>
        <strain evidence="2 3">JCM 16339</strain>
    </source>
</reference>
<feature type="transmembrane region" description="Helical" evidence="1">
    <location>
        <begin position="162"/>
        <end position="186"/>
    </location>
</feature>
<evidence type="ECO:0000313" key="3">
    <source>
        <dbReference type="Proteomes" id="UP000435243"/>
    </source>
</evidence>
<keyword evidence="1" id="KW-0812">Transmembrane</keyword>
<sequence>MPALFLCLLACALVTIAGRDQLRVARLSARLGPGAGLFAAIWLSAIATCALAAWIGTQLAAMMTGDAKLMFVALAVLLAALELFVLRAGKAPRQPTRSTGAILLVLLAVQATDAARFLVLSLSIMTGEWVLAAIGGALGSGIALSAAAMAGAEWEARVPLRLLANITGGILLLAALLIGMTARGIIF</sequence>
<keyword evidence="3" id="KW-1185">Reference proteome</keyword>
<evidence type="ECO:0008006" key="4">
    <source>
        <dbReference type="Google" id="ProtNLM"/>
    </source>
</evidence>
<dbReference type="AlphaFoldDB" id="A0A844ZPC9"/>
<keyword evidence="1" id="KW-1133">Transmembrane helix</keyword>
<dbReference type="EMBL" id="WTYY01000001">
    <property type="protein sequence ID" value="MXO87499.1"/>
    <property type="molecule type" value="Genomic_DNA"/>
</dbReference>
<accession>A0A844ZPC9</accession>
<feature type="transmembrane region" description="Helical" evidence="1">
    <location>
        <begin position="69"/>
        <end position="89"/>
    </location>
</feature>
<gene>
    <name evidence="2" type="ORF">GRI32_01975</name>
</gene>